<proteinExistence type="predicted"/>
<evidence type="ECO:0008006" key="4">
    <source>
        <dbReference type="Google" id="ProtNLM"/>
    </source>
</evidence>
<keyword evidence="1" id="KW-0812">Transmembrane</keyword>
<accession>A0A379C4M3</accession>
<sequence length="130" mass="14905">MIIITMMRKIERKKAKGSLMIEVIFSIVLVGLVAATILNNLLSINKASEKLKSYNKLVDYGNSKMEELISQSYRGEDIYLNNSSEKSYSSEVEIENLSKFKRVILKARDNENGKEIKFEVYLKDKGIFTN</sequence>
<keyword evidence="1" id="KW-1133">Transmembrane helix</keyword>
<dbReference type="STRING" id="1122949.GCA_000378725_00898"/>
<feature type="transmembrane region" description="Helical" evidence="1">
    <location>
        <begin position="21"/>
        <end position="42"/>
    </location>
</feature>
<evidence type="ECO:0000256" key="1">
    <source>
        <dbReference type="SAM" id="Phobius"/>
    </source>
</evidence>
<dbReference type="Proteomes" id="UP000255517">
    <property type="component" value="Unassembled WGS sequence"/>
</dbReference>
<evidence type="ECO:0000313" key="3">
    <source>
        <dbReference type="Proteomes" id="UP000255517"/>
    </source>
</evidence>
<name>A0A379C4M3_9FIRM</name>
<reference evidence="2 3" key="1">
    <citation type="submission" date="2018-06" db="EMBL/GenBank/DDBJ databases">
        <authorList>
            <consortium name="Pathogen Informatics"/>
            <person name="Doyle S."/>
        </authorList>
    </citation>
    <scope>NUCLEOTIDE SEQUENCE [LARGE SCALE GENOMIC DNA]</scope>
    <source>
        <strain evidence="2 3">NCTC13149</strain>
    </source>
</reference>
<dbReference type="AlphaFoldDB" id="A0A379C4M3"/>
<gene>
    <name evidence="2" type="ORF">NCTC13149_00329</name>
</gene>
<dbReference type="RefSeq" id="WP_019034713.1">
    <property type="nucleotide sequence ID" value="NZ_JASOSY010000004.1"/>
</dbReference>
<evidence type="ECO:0000313" key="2">
    <source>
        <dbReference type="EMBL" id="SUB56557.1"/>
    </source>
</evidence>
<dbReference type="EMBL" id="UGSZ01000001">
    <property type="protein sequence ID" value="SUB56557.1"/>
    <property type="molecule type" value="Genomic_DNA"/>
</dbReference>
<keyword evidence="1" id="KW-0472">Membrane</keyword>
<organism evidence="2 3">
    <name type="scientific">Peptoniphilus lacrimalis</name>
    <dbReference type="NCBI Taxonomy" id="33031"/>
    <lineage>
        <taxon>Bacteria</taxon>
        <taxon>Bacillati</taxon>
        <taxon>Bacillota</taxon>
        <taxon>Tissierellia</taxon>
        <taxon>Tissierellales</taxon>
        <taxon>Peptoniphilaceae</taxon>
        <taxon>Peptoniphilus</taxon>
    </lineage>
</organism>
<protein>
    <recommendedName>
        <fullName evidence="4">Tfp pilus assembly protein PilV</fullName>
    </recommendedName>
</protein>